<dbReference type="InterPro" id="IPR037824">
    <property type="entry name" value="GH94N_2_NdvB"/>
</dbReference>
<dbReference type="InterPro" id="IPR033432">
    <property type="entry name" value="GH94_catalytic"/>
</dbReference>
<name>A0A1Q8SUI3_9GAMM</name>
<accession>A0A1Q8SUI3</accession>
<dbReference type="Gene3D" id="2.70.98.40">
    <property type="entry name" value="Glycoside hydrolase, family 65, N-terminal domain"/>
    <property type="match status" value="2"/>
</dbReference>
<dbReference type="InterPro" id="IPR010383">
    <property type="entry name" value="Glyco_hydrolase_94_b-supersand"/>
</dbReference>
<protein>
    <submittedName>
        <fullName evidence="8">Glycosyl transferase</fullName>
    </submittedName>
</protein>
<organism evidence="8 9">
    <name type="scientific">Salinicola socius</name>
    <dbReference type="NCBI Taxonomy" id="404433"/>
    <lineage>
        <taxon>Bacteria</taxon>
        <taxon>Pseudomonadati</taxon>
        <taxon>Pseudomonadota</taxon>
        <taxon>Gammaproteobacteria</taxon>
        <taxon>Oceanospirillales</taxon>
        <taxon>Halomonadaceae</taxon>
        <taxon>Salinicola</taxon>
    </lineage>
</organism>
<evidence type="ECO:0000256" key="3">
    <source>
        <dbReference type="SAM" id="MobiDB-lite"/>
    </source>
</evidence>
<dbReference type="CDD" id="cd11756">
    <property type="entry name" value="GH94N_ChvB_NdvB_1_like"/>
    <property type="match status" value="1"/>
</dbReference>
<proteinExistence type="predicted"/>
<dbReference type="InterPro" id="IPR052047">
    <property type="entry name" value="GH94_Enzymes"/>
</dbReference>
<feature type="compositionally biased region" description="Basic and acidic residues" evidence="3">
    <location>
        <begin position="1255"/>
        <end position="1266"/>
    </location>
</feature>
<dbReference type="OrthoDB" id="9769991at2"/>
<dbReference type="EMBL" id="MSDO01000005">
    <property type="protein sequence ID" value="OLO05073.1"/>
    <property type="molecule type" value="Genomic_DNA"/>
</dbReference>
<dbReference type="PANTHER" id="PTHR37469">
    <property type="entry name" value="CELLOBIONIC ACID PHOSPHORYLASE-RELATED"/>
    <property type="match status" value="1"/>
</dbReference>
<evidence type="ECO:0000259" key="7">
    <source>
        <dbReference type="Pfam" id="PF17167"/>
    </source>
</evidence>
<dbReference type="STRING" id="404433.BTW07_05510"/>
<feature type="transmembrane region" description="Helical" evidence="4">
    <location>
        <begin position="818"/>
        <end position="835"/>
    </location>
</feature>
<feature type="region of interest" description="Disordered" evidence="3">
    <location>
        <begin position="2055"/>
        <end position="2097"/>
    </location>
</feature>
<dbReference type="SMART" id="SM01068">
    <property type="entry name" value="CBM_X"/>
    <property type="match status" value="2"/>
</dbReference>
<keyword evidence="4" id="KW-1133">Transmembrane helix</keyword>
<reference evidence="8 9" key="1">
    <citation type="submission" date="2016-12" db="EMBL/GenBank/DDBJ databases">
        <title>Draft genome sequences of strains Salinicola socius SMB35, Salinicola sp. MH3R3-1 and Chromohalobacter sp. SMB17 from the Verkhnekamsk potash mining region of Russia.</title>
        <authorList>
            <person name="Mavrodi D.V."/>
            <person name="Olsson B.E."/>
            <person name="Korsakova E.S."/>
            <person name="Pyankova A."/>
            <person name="Mavrodi O.V."/>
            <person name="Plotnikova E.G."/>
        </authorList>
    </citation>
    <scope>NUCLEOTIDE SEQUENCE [LARGE SCALE GENOMIC DNA]</scope>
    <source>
        <strain evidence="8 9">SMB35</strain>
    </source>
</reference>
<feature type="region of interest" description="Disordered" evidence="3">
    <location>
        <begin position="1246"/>
        <end position="1281"/>
    </location>
</feature>
<dbReference type="Proteomes" id="UP000186878">
    <property type="component" value="Unassembled WGS sequence"/>
</dbReference>
<dbReference type="RefSeq" id="WP_075569170.1">
    <property type="nucleotide sequence ID" value="NZ_MSDO01000005.1"/>
</dbReference>
<keyword evidence="1" id="KW-0328">Glycosyltransferase</keyword>
<sequence length="2945" mass="325067">MNAWWRRGSAITELSSPWDAKAPVREELFGPERLEQHAQSLAVAQPITSDPPDVLPLYRRLRDNTVALEVAYRAITNEVSHRRSIVPAAEWLLDHYHHVEKHVSDIVEDLPPGYYRQLPKLADGPFAGYPRVFGLTWGYVAHTDSHFDPLTLSRFINAYQRVEPLTIGELWAVAISLRLVLVENLRRLSAQIVRGLEARAEADALCEHLLRPGAGSEPLQAYANLDIADPFASQFLAQLAKRLRDQDPGKTPALAWLEQEFIRLDTTTTAVVQNAHQRQGASNVSVRNTITSLRLIADFDWATQVEQVSLVDQRLRAGSRFAEMDFVTRDRYRNAIEQLARGSQRDELSVTEAALEAARKAPPTDCPPAEVQRRSDPGYYLVADGRRELERTLGFHPPLGLRVRRIVLAAGLAGYACATSLITIALLGLAIWALSATGLAWLWQLPWLLLIFLPAYEVATALVNRAMGMGVGGEALPGLALEDGVPTGLRTLVAVPAMLTEAAALRELIERLEVHYLSGSGGDLTFALLLDGRDADTAEIPSDDILLAIAIDAMARLNLRHGSGPAGPRFLLLYRHRIFNASEGCWMGWERKRGKLTELNRLLRGADDTSFVAVDGHTPWVPSDVRYVVTLDSDTRLPRDTIARLVGKMAHPLNQPVFGGNDRVVRGHAILQPRVTPSLPIGRQGSRYQRLFSAPGGMDVYTAAVSDLYQDLFGEGSFAGKGIYAVDAYEHSLTGRIPENSLLSHDLLEGIFARAGLASDVEVVEAYPERYDVAARRQHRWTRGDWQLLPWFWGQRADRQALTAVGCWKIADNLRRSLLAPTLFAALMFSAWLPIPAALTAMALTLACMLIPALIPVFFALKPHRRDGNWRHHWRTIGRDLRTETGRCLLSLTLLADQAWQMSDAIVRTLYRVYVSHRHLLEWTTASQLAGGERLGVAGFGREMAGGTLLSLSLALVLAVVEPPAWPLALPLLLLWLLAPLIALWTSRAPADTTDNLRLSPPQAQALRRIARRTWQFFDTFVTPDSHALPPDNFQLDPKPVIAQRTSPTNIGLYLLACIAARDFAWIGTHRAVERLEETLATLREMERCKGHFYNWYDTRTLAPLEPLYVSTVDSGNLAGHLITLASACDAWATHPHVLDPREGLSDTLLLCREDIAATEWVSEETRKALLGELDTLSTHLEATAYGIEYCDFLRQSIDACQRLLATPTPATANVGTLDVDAATGEVSPQRWLLILQQCLDEHRRDAEDTAPLSPERHNGGSRRSDTSVSEIHTATRAPDAHQDTLTQRLGALAGEARRLALEMDFHFLLVPERKLMSIGYAPREDRVDEGCYDLLASEARLASLLAIAKGDLPTRHWFRLGRAVTPLKDGVALISWSGSMFEYLMPSLIMRAPLGSLLEQTNRLVVASQRHYAKRQDIPWGISESAYNARDIDFTYQYSNFGVPELGLKRGLGDNLVIAPYATALATMVAPQAALENFARLRAMEAESHFGFFEAIDFTPTRLPVDQTFVIVRNVMAHHQGMTIAAIANALLEGRLRSHFHSEPMIQASELLLQERLPREVATLPSPNDADHAAPSSTIAPAAAVRRLEGEPATPPVTHLLSNGRYSVMLTAAGAGYSRWQQQAITRWREDATCDEWGSFILLRDHDSDARWSAGAHPIKGPADHREVVFAEDHARFTRRDGDLTTMLEVLVSGEDDGEVRRLSVTNGGRHEVTIDVTSYAEMVLTQPPTDDAHPAFAKLFVETDFVPEYTALTATRRRRAAQETPIWAAHFAVTKGECEGEPQYETDRARFLGRGRQLGNARALDHQPLSNTTGVVLDPIFSLRYTLRIAPGHVGHIDFWTVVAESRDTLLALIDKHHDISAFERARTLAWTQAQVQLRHLDIDLEEAADFQRLAAPILYSDARFRPSSQALKRGLSVQSNLWPMGISGDLPIVLLRLGDLEEIAWLKTLLRAHEYWRAKGLGVDLVIINDRAHSYLQELQDAIETAVRSNRPPTHVDGHLALGSVYTLRANQLSLASHELLLAVARVVLTARKGALPAQLDALLAAPTIRHDASVGPGTRSGSTPQDRVSHNGKTDTQAPHHRPAVAPSSRPPLGDLMFFNGTGGFDRGGREYVCVLDDGATTPQPWINVIANAGFGFQVSAEGGGYTWADNSRENQLTPWSNDPVSDLPGEVIYVQDADSGELTTVTASPGRTGSHRRATDHPIRHVARHGFGYTRFEHDTAELSMALLQYVPLNDPIKISRLTLENRTARPRRLVVTAYTAWVMGTSRATTAPFLVSEHDTATGALLMRNPWNQAFPGRVGFVDLDGHQSGWTADRREFLGEGSLAAPDALTEQRPLSASVGAGYDPCTVQQRTLTLAPGEAVEIVTFMGQTGSDEAARELIERYRGTDLDAKLGEVEAYWQTLQSSLQVNTPDPAMDLMLNGWLMYQTLACRVVARSAFYQASGAYGFRDQLQDGMALTFAMPALARHHLLRAAGRQFVEGDVQHWWLPHSGQGVRTRISDDRVWLAFAAATYIRATDDTTVLDERVGFLEGAPLAPEAHDDFAQPLVADEAASLFEHCARALNQALEQFGEHGLPLIGTGDWNDGFNRIGEAGRGESVWLGWLLLRTLALFAPLAEARDAPQDRACAGRWRERAETLRQALESEAWDGEWYRRATFDDGQWLGTRDNDACRIDAIAQSWAVLSEGADPERAAQAMASVERHLIHPEQRLALLFTPAFDDTALEPGYIKGYPPGLRENGGQYTHAAMWSILAFVKLGQAERAHRLFSLLNPINHALTPEAVARYRVEPYVIAADVYSEAPHVGRGGWTWYTGSAGWMYQAGAGGILGIRREGLQLIVSPCIPDAWPGFSATVNLEGSACMIRVERPTAGHPAGATLDDEPLADSATEARLTLDGKPHRLILRLAERGSDPMSSDPASPDPASRTSSPRTPQPDPVGDCP</sequence>
<feature type="transmembrane region" description="Helical" evidence="4">
    <location>
        <begin position="440"/>
        <end position="459"/>
    </location>
</feature>
<dbReference type="CDD" id="cd11753">
    <property type="entry name" value="GH94N_ChvB_NdvB_2_like"/>
    <property type="match status" value="1"/>
</dbReference>
<dbReference type="Gene3D" id="2.60.420.10">
    <property type="entry name" value="Maltose phosphorylase, domain 3"/>
    <property type="match status" value="1"/>
</dbReference>
<gene>
    <name evidence="8" type="ORF">BTW07_05510</name>
</gene>
<dbReference type="InterPro" id="IPR012341">
    <property type="entry name" value="6hp_glycosidase-like_sf"/>
</dbReference>
<dbReference type="InterPro" id="IPR019282">
    <property type="entry name" value="Glycoamylase-like_cons_dom"/>
</dbReference>
<dbReference type="InterPro" id="IPR037018">
    <property type="entry name" value="GH65_N"/>
</dbReference>
<evidence type="ECO:0000256" key="1">
    <source>
        <dbReference type="ARBA" id="ARBA00022676"/>
    </source>
</evidence>
<evidence type="ECO:0000313" key="8">
    <source>
        <dbReference type="EMBL" id="OLO05073.1"/>
    </source>
</evidence>
<feature type="domain" description="Glycosyl hydrolase 94 catalytic" evidence="7">
    <location>
        <begin position="2405"/>
        <end position="2833"/>
    </location>
</feature>
<feature type="domain" description="Glycosyl hydrolase 94 supersandwich" evidence="5">
    <location>
        <begin position="1587"/>
        <end position="1861"/>
    </location>
</feature>
<feature type="region of interest" description="Disordered" evidence="3">
    <location>
        <begin position="2903"/>
        <end position="2945"/>
    </location>
</feature>
<dbReference type="GO" id="GO:0005975">
    <property type="term" value="P:carbohydrate metabolic process"/>
    <property type="evidence" value="ECO:0007669"/>
    <property type="project" value="InterPro"/>
</dbReference>
<dbReference type="SUPFAM" id="SSF48208">
    <property type="entry name" value="Six-hairpin glycosidases"/>
    <property type="match status" value="1"/>
</dbReference>
<feature type="compositionally biased region" description="Low complexity" evidence="3">
    <location>
        <begin position="2915"/>
        <end position="2934"/>
    </location>
</feature>
<dbReference type="GO" id="GO:0030246">
    <property type="term" value="F:carbohydrate binding"/>
    <property type="evidence" value="ECO:0007669"/>
    <property type="project" value="InterPro"/>
</dbReference>
<dbReference type="Pfam" id="PF10091">
    <property type="entry name" value="Glycoamylase"/>
    <property type="match status" value="1"/>
</dbReference>
<comment type="caution">
    <text evidence="8">The sequence shown here is derived from an EMBL/GenBank/DDBJ whole genome shotgun (WGS) entry which is preliminary data.</text>
</comment>
<dbReference type="Pfam" id="PF17167">
    <property type="entry name" value="Glyco_hydro_94"/>
    <property type="match status" value="1"/>
</dbReference>
<evidence type="ECO:0000313" key="9">
    <source>
        <dbReference type="Proteomes" id="UP000186878"/>
    </source>
</evidence>
<dbReference type="Gene3D" id="1.50.10.140">
    <property type="match status" value="2"/>
</dbReference>
<dbReference type="GO" id="GO:0016757">
    <property type="term" value="F:glycosyltransferase activity"/>
    <property type="evidence" value="ECO:0007669"/>
    <property type="project" value="UniProtKB-KW"/>
</dbReference>
<keyword evidence="4" id="KW-0812">Transmembrane</keyword>
<dbReference type="SUPFAM" id="SSF74650">
    <property type="entry name" value="Galactose mutarotase-like"/>
    <property type="match status" value="2"/>
</dbReference>
<dbReference type="InterPro" id="IPR037820">
    <property type="entry name" value="GH94N_NdvB"/>
</dbReference>
<feature type="transmembrane region" description="Helical" evidence="4">
    <location>
        <begin position="841"/>
        <end position="861"/>
    </location>
</feature>
<evidence type="ECO:0000256" key="2">
    <source>
        <dbReference type="ARBA" id="ARBA00022679"/>
    </source>
</evidence>
<dbReference type="Gene3D" id="1.50.10.10">
    <property type="match status" value="1"/>
</dbReference>
<feature type="domain" description="Glycoamylase-like" evidence="6">
    <location>
        <begin position="1336"/>
        <end position="1544"/>
    </location>
</feature>
<dbReference type="PANTHER" id="PTHR37469:SF2">
    <property type="entry name" value="CELLOBIONIC ACID PHOSPHORYLASE"/>
    <property type="match status" value="1"/>
</dbReference>
<evidence type="ECO:0000259" key="6">
    <source>
        <dbReference type="Pfam" id="PF10091"/>
    </source>
</evidence>
<evidence type="ECO:0000259" key="5">
    <source>
        <dbReference type="Pfam" id="PF06165"/>
    </source>
</evidence>
<dbReference type="Pfam" id="PF06165">
    <property type="entry name" value="GH94_b-supersand"/>
    <property type="match status" value="2"/>
</dbReference>
<evidence type="ECO:0000256" key="4">
    <source>
        <dbReference type="SAM" id="Phobius"/>
    </source>
</evidence>
<dbReference type="InterPro" id="IPR008928">
    <property type="entry name" value="6-hairpin_glycosidase_sf"/>
</dbReference>
<keyword evidence="9" id="KW-1185">Reference proteome</keyword>
<keyword evidence="4" id="KW-0472">Membrane</keyword>
<feature type="transmembrane region" description="Helical" evidence="4">
    <location>
        <begin position="944"/>
        <end position="961"/>
    </location>
</feature>
<keyword evidence="2 8" id="KW-0808">Transferase</keyword>
<feature type="domain" description="Glycosyl hydrolase 94 supersandwich" evidence="5">
    <location>
        <begin position="2114"/>
        <end position="2392"/>
    </location>
</feature>
<feature type="transmembrane region" description="Helical" evidence="4">
    <location>
        <begin position="406"/>
        <end position="434"/>
    </location>
</feature>
<dbReference type="InterPro" id="IPR011013">
    <property type="entry name" value="Gal_mutarotase_sf_dom"/>
</dbReference>